<evidence type="ECO:0000313" key="2">
    <source>
        <dbReference type="Proteomes" id="UP000237000"/>
    </source>
</evidence>
<feature type="non-terminal residue" evidence="1">
    <location>
        <position position="111"/>
    </location>
</feature>
<keyword evidence="2" id="KW-1185">Reference proteome</keyword>
<dbReference type="Proteomes" id="UP000237000">
    <property type="component" value="Unassembled WGS sequence"/>
</dbReference>
<dbReference type="OrthoDB" id="1910266at2759"/>
<comment type="caution">
    <text evidence="1">The sequence shown here is derived from an EMBL/GenBank/DDBJ whole genome shotgun (WGS) entry which is preliminary data.</text>
</comment>
<proteinExistence type="predicted"/>
<dbReference type="EMBL" id="JXTC01000851">
    <property type="protein sequence ID" value="PON36076.1"/>
    <property type="molecule type" value="Genomic_DNA"/>
</dbReference>
<protein>
    <submittedName>
        <fullName evidence="1">Uncharacterized protein</fullName>
    </submittedName>
</protein>
<reference evidence="2" key="1">
    <citation type="submission" date="2016-06" db="EMBL/GenBank/DDBJ databases">
        <title>Parallel loss of symbiosis genes in relatives of nitrogen-fixing non-legume Parasponia.</title>
        <authorList>
            <person name="Van Velzen R."/>
            <person name="Holmer R."/>
            <person name="Bu F."/>
            <person name="Rutten L."/>
            <person name="Van Zeijl A."/>
            <person name="Liu W."/>
            <person name="Santuari L."/>
            <person name="Cao Q."/>
            <person name="Sharma T."/>
            <person name="Shen D."/>
            <person name="Roswanjaya Y."/>
            <person name="Wardhani T."/>
            <person name="Kalhor M.S."/>
            <person name="Jansen J."/>
            <person name="Van den Hoogen J."/>
            <person name="Gungor B."/>
            <person name="Hartog M."/>
            <person name="Hontelez J."/>
            <person name="Verver J."/>
            <person name="Yang W.-C."/>
            <person name="Schijlen E."/>
            <person name="Repin R."/>
            <person name="Schilthuizen M."/>
            <person name="Schranz E."/>
            <person name="Heidstra R."/>
            <person name="Miyata K."/>
            <person name="Fedorova E."/>
            <person name="Kohlen W."/>
            <person name="Bisseling T."/>
            <person name="Smit S."/>
            <person name="Geurts R."/>
        </authorList>
    </citation>
    <scope>NUCLEOTIDE SEQUENCE [LARGE SCALE GENOMIC DNA]</scope>
    <source>
        <strain evidence="2">cv. RG33-2</strain>
    </source>
</reference>
<dbReference type="STRING" id="63057.A0A2P5AHR0"/>
<gene>
    <name evidence="1" type="ORF">TorRG33x02_350100</name>
</gene>
<dbReference type="InParanoid" id="A0A2P5AHR0"/>
<evidence type="ECO:0000313" key="1">
    <source>
        <dbReference type="EMBL" id="PON36076.1"/>
    </source>
</evidence>
<accession>A0A2P5AHR0</accession>
<sequence>MRWNKLKIIFDRTVDSGEMEQVTCLNRQTCSLTTPVKEQENDFSYDTTAVRRAAKIQCRNGRTIVSEQRMSISSPHKRKAIWAPPVHRDFVDLSLEETLKGNKPGTPFTKE</sequence>
<name>A0A2P5AHR0_TREOI</name>
<dbReference type="AlphaFoldDB" id="A0A2P5AHR0"/>
<organism evidence="1 2">
    <name type="scientific">Trema orientale</name>
    <name type="common">Charcoal tree</name>
    <name type="synonym">Celtis orientalis</name>
    <dbReference type="NCBI Taxonomy" id="63057"/>
    <lineage>
        <taxon>Eukaryota</taxon>
        <taxon>Viridiplantae</taxon>
        <taxon>Streptophyta</taxon>
        <taxon>Embryophyta</taxon>
        <taxon>Tracheophyta</taxon>
        <taxon>Spermatophyta</taxon>
        <taxon>Magnoliopsida</taxon>
        <taxon>eudicotyledons</taxon>
        <taxon>Gunneridae</taxon>
        <taxon>Pentapetalae</taxon>
        <taxon>rosids</taxon>
        <taxon>fabids</taxon>
        <taxon>Rosales</taxon>
        <taxon>Cannabaceae</taxon>
        <taxon>Trema</taxon>
    </lineage>
</organism>